<proteinExistence type="predicted"/>
<feature type="non-terminal residue" evidence="2">
    <location>
        <position position="47"/>
    </location>
</feature>
<organism evidence="2">
    <name type="scientific">marine metagenome</name>
    <dbReference type="NCBI Taxonomy" id="408172"/>
    <lineage>
        <taxon>unclassified sequences</taxon>
        <taxon>metagenomes</taxon>
        <taxon>ecological metagenomes</taxon>
    </lineage>
</organism>
<dbReference type="SUPFAM" id="SSF48179">
    <property type="entry name" value="6-phosphogluconate dehydrogenase C-terminal domain-like"/>
    <property type="match status" value="1"/>
</dbReference>
<dbReference type="Pfam" id="PF00725">
    <property type="entry name" value="3HCDH"/>
    <property type="match status" value="1"/>
</dbReference>
<evidence type="ECO:0000259" key="1">
    <source>
        <dbReference type="Pfam" id="PF00725"/>
    </source>
</evidence>
<dbReference type="InterPro" id="IPR008927">
    <property type="entry name" value="6-PGluconate_DH-like_C_sf"/>
</dbReference>
<dbReference type="InterPro" id="IPR013328">
    <property type="entry name" value="6PGD_dom2"/>
</dbReference>
<sequence>VTAKREAQVEIDKVGVLGCGHPMDPLTLCDFVGIDTLLRISEIMYEE</sequence>
<dbReference type="Gene3D" id="1.10.1040.10">
    <property type="entry name" value="N-(1-d-carboxylethyl)-l-norvaline Dehydrogenase, domain 2"/>
    <property type="match status" value="1"/>
</dbReference>
<accession>A0A381WFQ4</accession>
<reference evidence="2" key="1">
    <citation type="submission" date="2018-05" db="EMBL/GenBank/DDBJ databases">
        <authorList>
            <person name="Lanie J.A."/>
            <person name="Ng W.-L."/>
            <person name="Kazmierczak K.M."/>
            <person name="Andrzejewski T.M."/>
            <person name="Davidsen T.M."/>
            <person name="Wayne K.J."/>
            <person name="Tettelin H."/>
            <person name="Glass J.I."/>
            <person name="Rusch D."/>
            <person name="Podicherti R."/>
            <person name="Tsui H.-C.T."/>
            <person name="Winkler M.E."/>
        </authorList>
    </citation>
    <scope>NUCLEOTIDE SEQUENCE</scope>
</reference>
<feature type="non-terminal residue" evidence="2">
    <location>
        <position position="1"/>
    </location>
</feature>
<dbReference type="InterPro" id="IPR006108">
    <property type="entry name" value="3HC_DH_C"/>
</dbReference>
<dbReference type="GO" id="GO:0016616">
    <property type="term" value="F:oxidoreductase activity, acting on the CH-OH group of donors, NAD or NADP as acceptor"/>
    <property type="evidence" value="ECO:0007669"/>
    <property type="project" value="InterPro"/>
</dbReference>
<dbReference type="AlphaFoldDB" id="A0A381WFQ4"/>
<feature type="domain" description="3-hydroxyacyl-CoA dehydrogenase C-terminal" evidence="1">
    <location>
        <begin position="9"/>
        <end position="47"/>
    </location>
</feature>
<name>A0A381WFQ4_9ZZZZ</name>
<evidence type="ECO:0000313" key="2">
    <source>
        <dbReference type="EMBL" id="SVA51292.1"/>
    </source>
</evidence>
<dbReference type="GO" id="GO:0006631">
    <property type="term" value="P:fatty acid metabolic process"/>
    <property type="evidence" value="ECO:0007669"/>
    <property type="project" value="InterPro"/>
</dbReference>
<dbReference type="EMBL" id="UINC01011654">
    <property type="protein sequence ID" value="SVA51292.1"/>
    <property type="molecule type" value="Genomic_DNA"/>
</dbReference>
<gene>
    <name evidence="2" type="ORF">METZ01_LOCUS104146</name>
</gene>
<protein>
    <recommendedName>
        <fullName evidence="1">3-hydroxyacyl-CoA dehydrogenase C-terminal domain-containing protein</fullName>
    </recommendedName>
</protein>